<dbReference type="EMBL" id="JAEFCI010000888">
    <property type="protein sequence ID" value="KAG5463256.1"/>
    <property type="molecule type" value="Genomic_DNA"/>
</dbReference>
<comment type="caution">
    <text evidence="2">The sequence shown here is derived from an EMBL/GenBank/DDBJ whole genome shotgun (WGS) entry which is preliminary data.</text>
</comment>
<evidence type="ECO:0000313" key="2">
    <source>
        <dbReference type="EMBL" id="KAG5463256.1"/>
    </source>
</evidence>
<sequence length="95" mass="9946">MSVCLRDGDQVIVAERQSSAALSSTPAAPSVARQTTPPSCDVPAATRVGDDVDAVQLPDGVLVRRVRAPRPPDGACCRRSFRESDLPTDAATRSA</sequence>
<name>A0A8H8A1F7_9FUNG</name>
<reference evidence="2 3" key="1">
    <citation type="journal article" name="Sci. Rep.">
        <title>Genome-scale phylogenetic analyses confirm Olpidium as the closest living zoosporic fungus to the non-flagellated, terrestrial fungi.</title>
        <authorList>
            <person name="Chang Y."/>
            <person name="Rochon D."/>
            <person name="Sekimoto S."/>
            <person name="Wang Y."/>
            <person name="Chovatia M."/>
            <person name="Sandor L."/>
            <person name="Salamov A."/>
            <person name="Grigoriev I.V."/>
            <person name="Stajich J.E."/>
            <person name="Spatafora J.W."/>
        </authorList>
    </citation>
    <scope>NUCLEOTIDE SEQUENCE [LARGE SCALE GENOMIC DNA]</scope>
    <source>
        <strain evidence="2">S191</strain>
    </source>
</reference>
<evidence type="ECO:0000313" key="3">
    <source>
        <dbReference type="Proteomes" id="UP000673691"/>
    </source>
</evidence>
<evidence type="ECO:0000256" key="1">
    <source>
        <dbReference type="SAM" id="MobiDB-lite"/>
    </source>
</evidence>
<gene>
    <name evidence="2" type="ORF">BJ554DRAFT_642</name>
</gene>
<dbReference type="Proteomes" id="UP000673691">
    <property type="component" value="Unassembled WGS sequence"/>
</dbReference>
<feature type="region of interest" description="Disordered" evidence="1">
    <location>
        <begin position="67"/>
        <end position="95"/>
    </location>
</feature>
<organism evidence="2 3">
    <name type="scientific">Olpidium bornovanus</name>
    <dbReference type="NCBI Taxonomy" id="278681"/>
    <lineage>
        <taxon>Eukaryota</taxon>
        <taxon>Fungi</taxon>
        <taxon>Fungi incertae sedis</taxon>
        <taxon>Olpidiomycota</taxon>
        <taxon>Olpidiomycotina</taxon>
        <taxon>Olpidiomycetes</taxon>
        <taxon>Olpidiales</taxon>
        <taxon>Olpidiaceae</taxon>
        <taxon>Olpidium</taxon>
    </lineage>
</organism>
<keyword evidence="3" id="KW-1185">Reference proteome</keyword>
<proteinExistence type="predicted"/>
<feature type="region of interest" description="Disordered" evidence="1">
    <location>
        <begin position="16"/>
        <end position="39"/>
    </location>
</feature>
<feature type="compositionally biased region" description="Low complexity" evidence="1">
    <location>
        <begin position="18"/>
        <end position="32"/>
    </location>
</feature>
<protein>
    <submittedName>
        <fullName evidence="2">Uncharacterized protein</fullName>
    </submittedName>
</protein>
<accession>A0A8H8A1F7</accession>
<dbReference type="AlphaFoldDB" id="A0A8H8A1F7"/>